<evidence type="ECO:0000313" key="2">
    <source>
        <dbReference type="Proteomes" id="UP000006468"/>
    </source>
</evidence>
<proteinExistence type="predicted"/>
<gene>
    <name evidence="1" type="ORF">GXY_05531</name>
</gene>
<dbReference type="HOGENOM" id="CLU_2343054_0_0_5"/>
<dbReference type="GO" id="GO:0032259">
    <property type="term" value="P:methylation"/>
    <property type="evidence" value="ECO:0007669"/>
    <property type="project" value="UniProtKB-KW"/>
</dbReference>
<sequence length="97" mass="11407">MRWEPVVFLTATECGTDYKDDLIQTYFLISCGLMRQITALRDASLPDTEIKARWALRDNRDWQLAPQRKKLAENPNWQAAVTECLYRPFDLRFCHLG</sequence>
<reference evidence="1 2" key="1">
    <citation type="journal article" date="2010" name="J. Bacteriol.">
        <title>Genome sequence of a cellulose-producing bacterium, Gluconacetobacter hansenii ATCC 23769.</title>
        <authorList>
            <person name="Iyer P.R."/>
            <person name="Geib S.M."/>
            <person name="Catchmark J."/>
            <person name="Kao T.H."/>
            <person name="Tien M."/>
        </authorList>
    </citation>
    <scope>NUCLEOTIDE SEQUENCE [LARGE SCALE GENOMIC DNA]</scope>
    <source>
        <strain evidence="1 2">ATCC 23769</strain>
    </source>
</reference>
<name>D5QDA0_NOVHA</name>
<dbReference type="AlphaFoldDB" id="D5QDA0"/>
<evidence type="ECO:0000313" key="1">
    <source>
        <dbReference type="EMBL" id="EFG85055.1"/>
    </source>
</evidence>
<protein>
    <submittedName>
        <fullName evidence="1">Adenine specific DNA methyltransferase</fullName>
    </submittedName>
</protein>
<keyword evidence="1" id="KW-0808">Transferase</keyword>
<comment type="caution">
    <text evidence="1">The sequence shown here is derived from an EMBL/GenBank/DDBJ whole genome shotgun (WGS) entry which is preliminary data.</text>
</comment>
<organism evidence="1 2">
    <name type="scientific">Novacetimonas hansenii ATCC 23769</name>
    <dbReference type="NCBI Taxonomy" id="714995"/>
    <lineage>
        <taxon>Bacteria</taxon>
        <taxon>Pseudomonadati</taxon>
        <taxon>Pseudomonadota</taxon>
        <taxon>Alphaproteobacteria</taxon>
        <taxon>Acetobacterales</taxon>
        <taxon>Acetobacteraceae</taxon>
        <taxon>Novacetimonas</taxon>
    </lineage>
</organism>
<dbReference type="EMBL" id="ADTV01000016">
    <property type="protein sequence ID" value="EFG85055.1"/>
    <property type="molecule type" value="Genomic_DNA"/>
</dbReference>
<dbReference type="Proteomes" id="UP000006468">
    <property type="component" value="Chromosome"/>
</dbReference>
<accession>D5QDA0</accession>
<keyword evidence="1" id="KW-0489">Methyltransferase</keyword>
<dbReference type="GO" id="GO:0008168">
    <property type="term" value="F:methyltransferase activity"/>
    <property type="evidence" value="ECO:0007669"/>
    <property type="project" value="UniProtKB-KW"/>
</dbReference>